<sequence>MTAIADDVRAYDASAGASTDELARLIWIATQCDPDDPEPGSSWPDLHAGERWKFERIAARVRTHLEQAEGWQRPRAWEARRWESAIDIPDRTRFRAVGDQREFVRHDEHVRAVAPPSDTRYLLGGLDAVFTRGYIEVVVSAR</sequence>
<evidence type="ECO:0000313" key="2">
    <source>
        <dbReference type="Proteomes" id="UP001139157"/>
    </source>
</evidence>
<protein>
    <submittedName>
        <fullName evidence="1">Uncharacterized protein</fullName>
    </submittedName>
</protein>
<accession>A0A9X2E798</accession>
<dbReference type="Proteomes" id="UP001139157">
    <property type="component" value="Unassembled WGS sequence"/>
</dbReference>
<keyword evidence="2" id="KW-1185">Reference proteome</keyword>
<proteinExistence type="predicted"/>
<name>A0A9X2E798_9NOCA</name>
<gene>
    <name evidence="1" type="ORF">NDR86_15785</name>
</gene>
<organism evidence="1 2">
    <name type="scientific">Nocardia pulmonis</name>
    <dbReference type="NCBI Taxonomy" id="2951408"/>
    <lineage>
        <taxon>Bacteria</taxon>
        <taxon>Bacillati</taxon>
        <taxon>Actinomycetota</taxon>
        <taxon>Actinomycetes</taxon>
        <taxon>Mycobacteriales</taxon>
        <taxon>Nocardiaceae</taxon>
        <taxon>Nocardia</taxon>
    </lineage>
</organism>
<dbReference type="RefSeq" id="WP_251912850.1">
    <property type="nucleotide sequence ID" value="NZ_JAMRXG010000006.1"/>
</dbReference>
<dbReference type="EMBL" id="JAMRXG010000006">
    <property type="protein sequence ID" value="MCM6774936.1"/>
    <property type="molecule type" value="Genomic_DNA"/>
</dbReference>
<reference evidence="1" key="1">
    <citation type="submission" date="2022-06" db="EMBL/GenBank/DDBJ databases">
        <title>Novel species in genus nocardia.</title>
        <authorList>
            <person name="Li F."/>
        </authorList>
    </citation>
    <scope>NUCLEOTIDE SEQUENCE</scope>
    <source>
        <strain evidence="1">CDC141</strain>
    </source>
</reference>
<dbReference type="AlphaFoldDB" id="A0A9X2E798"/>
<comment type="caution">
    <text evidence="1">The sequence shown here is derived from an EMBL/GenBank/DDBJ whole genome shotgun (WGS) entry which is preliminary data.</text>
</comment>
<evidence type="ECO:0000313" key="1">
    <source>
        <dbReference type="EMBL" id="MCM6774936.1"/>
    </source>
</evidence>